<evidence type="ECO:0000256" key="3">
    <source>
        <dbReference type="ARBA" id="ARBA00023027"/>
    </source>
</evidence>
<dbReference type="InterPro" id="IPR050418">
    <property type="entry name" value="D-iso_2-hydroxyacid_DH_PdxB"/>
</dbReference>
<name>A0A366D038_9GAMM</name>
<dbReference type="AlphaFoldDB" id="A0A366D038"/>
<dbReference type="Gene3D" id="3.40.50.720">
    <property type="entry name" value="NAD(P)-binding Rossmann-like Domain"/>
    <property type="match status" value="2"/>
</dbReference>
<dbReference type="PANTHER" id="PTHR43761">
    <property type="entry name" value="D-ISOMER SPECIFIC 2-HYDROXYACID DEHYDROGENASE FAMILY PROTEIN (AFU_ORTHOLOGUE AFUA_1G13630)"/>
    <property type="match status" value="1"/>
</dbReference>
<evidence type="ECO:0000313" key="8">
    <source>
        <dbReference type="Proteomes" id="UP000252086"/>
    </source>
</evidence>
<dbReference type="Pfam" id="PF00389">
    <property type="entry name" value="2-Hacid_dh"/>
    <property type="match status" value="1"/>
</dbReference>
<dbReference type="InterPro" id="IPR029753">
    <property type="entry name" value="D-isomer_DH_CS"/>
</dbReference>
<keyword evidence="8" id="KW-1185">Reference proteome</keyword>
<dbReference type="SUPFAM" id="SSF51735">
    <property type="entry name" value="NAD(P)-binding Rossmann-fold domains"/>
    <property type="match status" value="1"/>
</dbReference>
<evidence type="ECO:0000256" key="1">
    <source>
        <dbReference type="ARBA" id="ARBA00005854"/>
    </source>
</evidence>
<comment type="caution">
    <text evidence="7">The sequence shown here is derived from an EMBL/GenBank/DDBJ whole genome shotgun (WGS) entry which is preliminary data.</text>
</comment>
<reference evidence="7 8" key="1">
    <citation type="submission" date="2018-06" db="EMBL/GenBank/DDBJ databases">
        <title>Genomic Encyclopedia of Type Strains, Phase III (KMG-III): the genomes of soil and plant-associated and newly described type strains.</title>
        <authorList>
            <person name="Whitman W."/>
        </authorList>
    </citation>
    <scope>NUCLEOTIDE SEQUENCE [LARGE SCALE GENOMIC DNA]</scope>
    <source>
        <strain evidence="7 8">CECT 7732</strain>
    </source>
</reference>
<dbReference type="InterPro" id="IPR006140">
    <property type="entry name" value="D-isomer_DH_NAD-bd"/>
</dbReference>
<organism evidence="7 8">
    <name type="scientific">Marinomonas aquiplantarum</name>
    <dbReference type="NCBI Taxonomy" id="491951"/>
    <lineage>
        <taxon>Bacteria</taxon>
        <taxon>Pseudomonadati</taxon>
        <taxon>Pseudomonadota</taxon>
        <taxon>Gammaproteobacteria</taxon>
        <taxon>Oceanospirillales</taxon>
        <taxon>Oceanospirillaceae</taxon>
        <taxon>Marinomonas</taxon>
    </lineage>
</organism>
<dbReference type="GO" id="GO:0016616">
    <property type="term" value="F:oxidoreductase activity, acting on the CH-OH group of donors, NAD or NADP as acceptor"/>
    <property type="evidence" value="ECO:0007669"/>
    <property type="project" value="InterPro"/>
</dbReference>
<dbReference type="SUPFAM" id="SSF52283">
    <property type="entry name" value="Formate/glycerate dehydrogenase catalytic domain-like"/>
    <property type="match status" value="1"/>
</dbReference>
<dbReference type="PANTHER" id="PTHR43761:SF1">
    <property type="entry name" value="D-ISOMER SPECIFIC 2-HYDROXYACID DEHYDROGENASE CATALYTIC DOMAIN-CONTAINING PROTEIN-RELATED"/>
    <property type="match status" value="1"/>
</dbReference>
<dbReference type="OrthoDB" id="9805416at2"/>
<dbReference type="GO" id="GO:0051287">
    <property type="term" value="F:NAD binding"/>
    <property type="evidence" value="ECO:0007669"/>
    <property type="project" value="InterPro"/>
</dbReference>
<accession>A0A366D038</accession>
<keyword evidence="3" id="KW-0520">NAD</keyword>
<gene>
    <name evidence="7" type="ORF">DFP76_105344</name>
</gene>
<dbReference type="Pfam" id="PF02826">
    <property type="entry name" value="2-Hacid_dh_C"/>
    <property type="match status" value="1"/>
</dbReference>
<feature type="domain" description="D-isomer specific 2-hydroxyacid dehydrogenase catalytic" evidence="5">
    <location>
        <begin position="26"/>
        <end position="309"/>
    </location>
</feature>
<keyword evidence="2 4" id="KW-0560">Oxidoreductase</keyword>
<feature type="domain" description="D-isomer specific 2-hydroxyacid dehydrogenase NAD-binding" evidence="6">
    <location>
        <begin position="106"/>
        <end position="286"/>
    </location>
</feature>
<dbReference type="RefSeq" id="WP_113874811.1">
    <property type="nucleotide sequence ID" value="NZ_QNRF01000005.1"/>
</dbReference>
<protein>
    <submittedName>
        <fullName evidence="7">Glycerate dehydrogenase</fullName>
    </submittedName>
</protein>
<dbReference type="InterPro" id="IPR006139">
    <property type="entry name" value="D-isomer_2_OHA_DH_cat_dom"/>
</dbReference>
<dbReference type="InterPro" id="IPR036291">
    <property type="entry name" value="NAD(P)-bd_dom_sf"/>
</dbReference>
<dbReference type="CDD" id="cd12162">
    <property type="entry name" value="2-Hacid_dh_4"/>
    <property type="match status" value="1"/>
</dbReference>
<evidence type="ECO:0000256" key="2">
    <source>
        <dbReference type="ARBA" id="ARBA00023002"/>
    </source>
</evidence>
<proteinExistence type="inferred from homology"/>
<evidence type="ECO:0000313" key="7">
    <source>
        <dbReference type="EMBL" id="RBO82869.1"/>
    </source>
</evidence>
<comment type="similarity">
    <text evidence="1 4">Belongs to the D-isomer specific 2-hydroxyacid dehydrogenase family.</text>
</comment>
<evidence type="ECO:0000259" key="5">
    <source>
        <dbReference type="Pfam" id="PF00389"/>
    </source>
</evidence>
<evidence type="ECO:0000256" key="4">
    <source>
        <dbReference type="RuleBase" id="RU003719"/>
    </source>
</evidence>
<sequence length="312" mass="34541">MKAVFLDRGSFPENLSIHFNKSITNYVEYHNTHETEVADRIQDADIVLTNKVVISREQINNASVLKLIQVMATGTNNVAMEACEENGIKVQNVEGYSATSVPEHTFAMLLALRRNLASYLQDVQSGAWAKSEFFCLMDYPIKDLSGSKMAIIGSGQLGTQVSILAKAFCMQVMFVERKNQTDIRDGYVSFNQAIEDADIISLHCPLTPETQNLIGEIEFKRMQNHALLINMSRGGIVNEAALVKAIESKQIAGAAFDVAAQEPMPNDSPLFHLTQSRNFLLTPHVAWASQGAMEKLVQIAIGHIHDFVEANQ</sequence>
<dbReference type="PROSITE" id="PS00670">
    <property type="entry name" value="D_2_HYDROXYACID_DH_2"/>
    <property type="match status" value="1"/>
</dbReference>
<dbReference type="EMBL" id="QNRF01000005">
    <property type="protein sequence ID" value="RBO82869.1"/>
    <property type="molecule type" value="Genomic_DNA"/>
</dbReference>
<evidence type="ECO:0000259" key="6">
    <source>
        <dbReference type="Pfam" id="PF02826"/>
    </source>
</evidence>
<dbReference type="Proteomes" id="UP000252086">
    <property type="component" value="Unassembled WGS sequence"/>
</dbReference>